<protein>
    <submittedName>
        <fullName evidence="2">Uncharacterized protein</fullName>
    </submittedName>
</protein>
<evidence type="ECO:0000256" key="1">
    <source>
        <dbReference type="SAM" id="MobiDB-lite"/>
    </source>
</evidence>
<keyword evidence="3" id="KW-1185">Reference proteome</keyword>
<accession>F2J146</accession>
<organism evidence="2 3">
    <name type="scientific">Polymorphum gilvum (strain LMG 25793 / CGMCC 1.9160 / SL003B-26A1)</name>
    <dbReference type="NCBI Taxonomy" id="991905"/>
    <lineage>
        <taxon>Bacteria</taxon>
        <taxon>Pseudomonadati</taxon>
        <taxon>Pseudomonadota</taxon>
        <taxon>Alphaproteobacteria</taxon>
        <taxon>Rhodobacterales</taxon>
        <taxon>Paracoccaceae</taxon>
        <taxon>Polymorphum</taxon>
    </lineage>
</organism>
<reference evidence="2 3" key="1">
    <citation type="journal article" date="2011" name="J. Bacteriol.">
        <title>Complete genome sequence of Polymorphum gilvum SL003B-26A1T, a crude oil-degrading bacterium from oil-polluted saline soil.</title>
        <authorList>
            <person name="Li S.G."/>
            <person name="Tang Y.Q."/>
            <person name="Nie Y."/>
            <person name="Cai M."/>
            <person name="Wu X.L."/>
        </authorList>
    </citation>
    <scope>NUCLEOTIDE SEQUENCE [LARGE SCALE GENOMIC DNA]</scope>
    <source>
        <strain evidence="3">LMG 25793 / CGMCC 1.9160 / SL003B-26A1</strain>
    </source>
</reference>
<dbReference type="KEGG" id="pgv:SL003B_0254"/>
<dbReference type="EMBL" id="CP002568">
    <property type="protein sequence ID" value="ADZ68693.1"/>
    <property type="molecule type" value="Genomic_DNA"/>
</dbReference>
<name>F2J146_POLGS</name>
<evidence type="ECO:0000313" key="2">
    <source>
        <dbReference type="EMBL" id="ADZ68693.1"/>
    </source>
</evidence>
<proteinExistence type="predicted"/>
<evidence type="ECO:0000313" key="3">
    <source>
        <dbReference type="Proteomes" id="UP000008130"/>
    </source>
</evidence>
<dbReference type="STRING" id="991905.SL003B_0254"/>
<dbReference type="Proteomes" id="UP000008130">
    <property type="component" value="Chromosome"/>
</dbReference>
<dbReference type="AlphaFoldDB" id="F2J146"/>
<gene>
    <name evidence="2" type="ordered locus">SL003B_0254</name>
</gene>
<feature type="region of interest" description="Disordered" evidence="1">
    <location>
        <begin position="1"/>
        <end position="78"/>
    </location>
</feature>
<sequence>MGVRRPPGGEFSGVPDAEGVRPEQCAASCGPRACSGRRCRRPAGCRTQATGRARRRPYSEFSAAPPERDAATGVPQSRFPVAPKRDWALLYTSVYKSHPRFLRPGLPRVDNW</sequence>
<dbReference type="HOGENOM" id="CLU_2143531_0_0_5"/>